<dbReference type="PRINTS" id="PR00722">
    <property type="entry name" value="CHYMOTRYPSIN"/>
</dbReference>
<dbReference type="InterPro" id="IPR050430">
    <property type="entry name" value="Peptidase_S1"/>
</dbReference>
<keyword evidence="4 11" id="KW-0645">Protease</keyword>
<dbReference type="CDD" id="cd00190">
    <property type="entry name" value="Tryp_SPc"/>
    <property type="match status" value="1"/>
</dbReference>
<dbReference type="PANTHER" id="PTHR24276">
    <property type="entry name" value="POLYSERASE-RELATED"/>
    <property type="match status" value="1"/>
</dbReference>
<comment type="similarity">
    <text evidence="2">Belongs to the peptidase S1 family.</text>
</comment>
<dbReference type="FunFam" id="2.40.10.10:FF:000068">
    <property type="entry name" value="transmembrane protease serine 2"/>
    <property type="match status" value="1"/>
</dbReference>
<evidence type="ECO:0000256" key="4">
    <source>
        <dbReference type="ARBA" id="ARBA00022670"/>
    </source>
</evidence>
<feature type="chain" id="PRO_5043807169" description="Peptidase S1 domain-containing protein" evidence="12">
    <location>
        <begin position="19"/>
        <end position="273"/>
    </location>
</feature>
<feature type="signal peptide" evidence="12">
    <location>
        <begin position="1"/>
        <end position="18"/>
    </location>
</feature>
<dbReference type="GO" id="GO:0006508">
    <property type="term" value="P:proteolysis"/>
    <property type="evidence" value="ECO:0007669"/>
    <property type="project" value="UniProtKB-KW"/>
</dbReference>
<dbReference type="GO" id="GO:0090729">
    <property type="term" value="F:toxin activity"/>
    <property type="evidence" value="ECO:0007669"/>
    <property type="project" value="UniProtKB-KW"/>
</dbReference>
<dbReference type="Gene3D" id="2.40.10.10">
    <property type="entry name" value="Trypsin-like serine proteases"/>
    <property type="match status" value="1"/>
</dbReference>
<evidence type="ECO:0000256" key="10">
    <source>
        <dbReference type="ARBA" id="ARBA00084094"/>
    </source>
</evidence>
<dbReference type="GO" id="GO:0004252">
    <property type="term" value="F:serine-type endopeptidase activity"/>
    <property type="evidence" value="ECO:0007669"/>
    <property type="project" value="InterPro"/>
</dbReference>
<dbReference type="InterPro" id="IPR001314">
    <property type="entry name" value="Peptidase_S1A"/>
</dbReference>
<keyword evidence="15" id="KW-1185">Reference proteome</keyword>
<dbReference type="InterPro" id="IPR033116">
    <property type="entry name" value="TRYPSIN_SER"/>
</dbReference>
<evidence type="ECO:0000313" key="14">
    <source>
        <dbReference type="EMBL" id="CAH2090047.1"/>
    </source>
</evidence>
<comment type="caution">
    <text evidence="14">The sequence shown here is derived from an EMBL/GenBank/DDBJ whole genome shotgun (WGS) entry which is preliminary data.</text>
</comment>
<evidence type="ECO:0000256" key="1">
    <source>
        <dbReference type="ARBA" id="ARBA00004239"/>
    </source>
</evidence>
<evidence type="ECO:0000256" key="2">
    <source>
        <dbReference type="ARBA" id="ARBA00007664"/>
    </source>
</evidence>
<keyword evidence="7" id="KW-1015">Disulfide bond</keyword>
<dbReference type="InterPro" id="IPR018114">
    <property type="entry name" value="TRYPSIN_HIS"/>
</dbReference>
<keyword evidence="6 11" id="KW-0720">Serine protease</keyword>
<proteinExistence type="inferred from homology"/>
<accession>A0AAU9TVX4</accession>
<keyword evidence="5 11" id="KW-0378">Hydrolase</keyword>
<evidence type="ECO:0000256" key="8">
    <source>
        <dbReference type="ARBA" id="ARBA00023240"/>
    </source>
</evidence>
<dbReference type="PROSITE" id="PS50240">
    <property type="entry name" value="TRYPSIN_DOM"/>
    <property type="match status" value="1"/>
</dbReference>
<evidence type="ECO:0000256" key="9">
    <source>
        <dbReference type="ARBA" id="ARBA00055534"/>
    </source>
</evidence>
<protein>
    <recommendedName>
        <fullName evidence="13">Peptidase S1 domain-containing protein</fullName>
    </recommendedName>
</protein>
<dbReference type="GO" id="GO:0005576">
    <property type="term" value="C:extracellular region"/>
    <property type="evidence" value="ECO:0007669"/>
    <property type="project" value="UniProtKB-SubCell"/>
</dbReference>
<comment type="subcellular location">
    <subcellularLocation>
        <location evidence="1">Secreted</location>
        <location evidence="1">Extracellular space</location>
    </subcellularLocation>
</comment>
<evidence type="ECO:0000259" key="13">
    <source>
        <dbReference type="PROSITE" id="PS50240"/>
    </source>
</evidence>
<evidence type="ECO:0000256" key="12">
    <source>
        <dbReference type="SAM" id="SignalP"/>
    </source>
</evidence>
<name>A0AAU9TVX4_EUPED</name>
<dbReference type="InterPro" id="IPR001254">
    <property type="entry name" value="Trypsin_dom"/>
</dbReference>
<evidence type="ECO:0000313" key="15">
    <source>
        <dbReference type="Proteomes" id="UP001153954"/>
    </source>
</evidence>
<dbReference type="InterPro" id="IPR009003">
    <property type="entry name" value="Peptidase_S1_PA"/>
</dbReference>
<dbReference type="SUPFAM" id="SSF50494">
    <property type="entry name" value="Trypsin-like serine proteases"/>
    <property type="match status" value="1"/>
</dbReference>
<dbReference type="Proteomes" id="UP001153954">
    <property type="component" value="Unassembled WGS sequence"/>
</dbReference>
<dbReference type="AlphaFoldDB" id="A0AAU9TVX4"/>
<dbReference type="InterPro" id="IPR043504">
    <property type="entry name" value="Peptidase_S1_PA_chymotrypsin"/>
</dbReference>
<keyword evidence="10" id="KW-1205">Fibrinolytic toxin</keyword>
<evidence type="ECO:0000256" key="3">
    <source>
        <dbReference type="ARBA" id="ARBA00022656"/>
    </source>
</evidence>
<dbReference type="PANTHER" id="PTHR24276:SF98">
    <property type="entry name" value="FI18310P1-RELATED"/>
    <property type="match status" value="1"/>
</dbReference>
<reference evidence="14" key="1">
    <citation type="submission" date="2022-03" db="EMBL/GenBank/DDBJ databases">
        <authorList>
            <person name="Tunstrom K."/>
        </authorList>
    </citation>
    <scope>NUCLEOTIDE SEQUENCE</scope>
</reference>
<dbReference type="SMART" id="SM00020">
    <property type="entry name" value="Tryp_SPc"/>
    <property type="match status" value="1"/>
</dbReference>
<evidence type="ECO:0000256" key="5">
    <source>
        <dbReference type="ARBA" id="ARBA00022801"/>
    </source>
</evidence>
<organism evidence="14 15">
    <name type="scientific">Euphydryas editha</name>
    <name type="common">Edith's checkerspot</name>
    <dbReference type="NCBI Taxonomy" id="104508"/>
    <lineage>
        <taxon>Eukaryota</taxon>
        <taxon>Metazoa</taxon>
        <taxon>Ecdysozoa</taxon>
        <taxon>Arthropoda</taxon>
        <taxon>Hexapoda</taxon>
        <taxon>Insecta</taxon>
        <taxon>Pterygota</taxon>
        <taxon>Neoptera</taxon>
        <taxon>Endopterygota</taxon>
        <taxon>Lepidoptera</taxon>
        <taxon>Glossata</taxon>
        <taxon>Ditrysia</taxon>
        <taxon>Papilionoidea</taxon>
        <taxon>Nymphalidae</taxon>
        <taxon>Nymphalinae</taxon>
        <taxon>Euphydryas</taxon>
    </lineage>
</organism>
<dbReference type="PROSITE" id="PS00135">
    <property type="entry name" value="TRYPSIN_SER"/>
    <property type="match status" value="1"/>
</dbReference>
<sequence length="273" mass="29698">MSLKLGFLFITLLVGNFGQEDDMSLFFDRTDTSSRIVFGELAGNTPYMVALTYGANMRNLLCGASLVTTRYVLTAAHCVELAVNQGMILSTLRGYVGTNRYASGGTSYSFSENIIHPNYTRSIIKNDIGFFVTSSDVELTDTVSLVSLTYRFIDAGVRTKVTGWGATARGTLSDVLLQLNGVVVDGQECVARLARRIGIPVNPELEICSYSSDRSGTCNGDSGGPLMDAETNEQIGTVSWGIPCARNAPNMFARVSAYRDWIEKTIQNRTESV</sequence>
<evidence type="ECO:0000256" key="11">
    <source>
        <dbReference type="RuleBase" id="RU363034"/>
    </source>
</evidence>
<gene>
    <name evidence="14" type="ORF">EEDITHA_LOCUS6048</name>
</gene>
<comment type="function">
    <text evidence="9">Fibrinolytic activity; shows preferential cleavage of Arg-Gly bonds in all three fibrinogen chains. Contact with the caterpillars causes severe bleeding, due the anticoagulant effect of the protein.</text>
</comment>
<keyword evidence="3" id="KW-0800">Toxin</keyword>
<evidence type="ECO:0000256" key="7">
    <source>
        <dbReference type="ARBA" id="ARBA00023157"/>
    </source>
</evidence>
<dbReference type="PROSITE" id="PS00134">
    <property type="entry name" value="TRYPSIN_HIS"/>
    <property type="match status" value="1"/>
</dbReference>
<feature type="domain" description="Peptidase S1" evidence="13">
    <location>
        <begin position="36"/>
        <end position="267"/>
    </location>
</feature>
<evidence type="ECO:0000256" key="6">
    <source>
        <dbReference type="ARBA" id="ARBA00022825"/>
    </source>
</evidence>
<keyword evidence="12" id="KW-0732">Signal</keyword>
<keyword evidence="8" id="KW-1199">Hemostasis impairing toxin</keyword>
<dbReference type="EMBL" id="CAKOGL010000009">
    <property type="protein sequence ID" value="CAH2090047.1"/>
    <property type="molecule type" value="Genomic_DNA"/>
</dbReference>
<dbReference type="Pfam" id="PF00089">
    <property type="entry name" value="Trypsin"/>
    <property type="match status" value="1"/>
</dbReference>